<evidence type="ECO:0000256" key="2">
    <source>
        <dbReference type="ARBA" id="ARBA00022490"/>
    </source>
</evidence>
<evidence type="ECO:0000256" key="7">
    <source>
        <dbReference type="ARBA" id="ARBA00022801"/>
    </source>
</evidence>
<organism evidence="15 16">
    <name type="scientific">Candidatus Gottesmanbacteria bacterium RIFCSPLOWO2_01_FULL_39_12b</name>
    <dbReference type="NCBI Taxonomy" id="1798388"/>
    <lineage>
        <taxon>Bacteria</taxon>
        <taxon>Candidatus Gottesmaniibacteriota</taxon>
    </lineage>
</organism>
<dbReference type="Proteomes" id="UP000176609">
    <property type="component" value="Unassembled WGS sequence"/>
</dbReference>
<dbReference type="GO" id="GO:0005737">
    <property type="term" value="C:cytoplasm"/>
    <property type="evidence" value="ECO:0007669"/>
    <property type="project" value="UniProtKB-SubCell"/>
</dbReference>
<protein>
    <recommendedName>
        <fullName evidence="13 14">Crossover junction endodeoxyribonuclease RuvC</fullName>
        <ecNumber evidence="13 14">3.1.21.10</ecNumber>
    </recommendedName>
    <alternativeName>
        <fullName evidence="13">Holliday junction nuclease RuvC</fullName>
    </alternativeName>
    <alternativeName>
        <fullName evidence="13">Holliday junction resolvase RuvC</fullName>
    </alternativeName>
</protein>
<dbReference type="GO" id="GO:0006310">
    <property type="term" value="P:DNA recombination"/>
    <property type="evidence" value="ECO:0007669"/>
    <property type="project" value="UniProtKB-UniRule"/>
</dbReference>
<dbReference type="PROSITE" id="PS01321">
    <property type="entry name" value="RUVC"/>
    <property type="match status" value="1"/>
</dbReference>
<dbReference type="AlphaFoldDB" id="A0A1F6AN20"/>
<evidence type="ECO:0000256" key="13">
    <source>
        <dbReference type="HAMAP-Rule" id="MF_00034"/>
    </source>
</evidence>
<keyword evidence="8 13" id="KW-0460">Magnesium</keyword>
<evidence type="ECO:0000313" key="15">
    <source>
        <dbReference type="EMBL" id="OGG26081.1"/>
    </source>
</evidence>
<evidence type="ECO:0000256" key="14">
    <source>
        <dbReference type="NCBIfam" id="TIGR00228"/>
    </source>
</evidence>
<feature type="active site" evidence="13">
    <location>
        <position position="140"/>
    </location>
</feature>
<comment type="catalytic activity">
    <reaction evidence="12 13">
        <text>Endonucleolytic cleavage at a junction such as a reciprocal single-stranded crossover between two homologous DNA duplexes (Holliday junction).</text>
        <dbReference type="EC" id="3.1.21.10"/>
    </reaction>
</comment>
<comment type="subunit">
    <text evidence="13">Homodimer which binds Holliday junction (HJ) DNA. The HJ becomes 2-fold symmetrical on binding to RuvC with unstacked arms; it has a different conformation from HJ DNA in complex with RuvA. In the full resolvosome a probable DNA-RuvA(4)-RuvB(12)-RuvC(2) complex forms which resolves the HJ.</text>
</comment>
<dbReference type="GO" id="GO:0000287">
    <property type="term" value="F:magnesium ion binding"/>
    <property type="evidence" value="ECO:0007669"/>
    <property type="project" value="UniProtKB-UniRule"/>
</dbReference>
<dbReference type="PRINTS" id="PR00696">
    <property type="entry name" value="RSOLVASERUVC"/>
</dbReference>
<feature type="binding site" evidence="13">
    <location>
        <position position="140"/>
    </location>
    <ligand>
        <name>Mg(2+)</name>
        <dbReference type="ChEBI" id="CHEBI:18420"/>
        <label>1</label>
    </ligand>
</feature>
<sequence>MLVLGIDPGIAITGIAVVHEDHGKQKLLHSHAITTPSNLPSSLRLLKLYKSLIEIIKSHKPDVAALENLFFNTNAKTALIVGQARGVIQLALTQNKIPIVEYTPLQVKMALTGYGRADKNQIQQMVKTILKLPTILSPDDVADAAAIALTHCFSYKINKMSNFKAQSSNKVQSSKFKNA</sequence>
<evidence type="ECO:0000256" key="8">
    <source>
        <dbReference type="ARBA" id="ARBA00022842"/>
    </source>
</evidence>
<dbReference type="InterPro" id="IPR012337">
    <property type="entry name" value="RNaseH-like_sf"/>
</dbReference>
<evidence type="ECO:0000256" key="11">
    <source>
        <dbReference type="ARBA" id="ARBA00023204"/>
    </source>
</evidence>
<dbReference type="PANTHER" id="PTHR30194">
    <property type="entry name" value="CROSSOVER JUNCTION ENDODEOXYRIBONUCLEASE RUVC"/>
    <property type="match status" value="1"/>
</dbReference>
<dbReference type="PANTHER" id="PTHR30194:SF3">
    <property type="entry name" value="CROSSOVER JUNCTION ENDODEOXYRIBONUCLEASE RUVC"/>
    <property type="match status" value="1"/>
</dbReference>
<dbReference type="CDD" id="cd16962">
    <property type="entry name" value="RuvC"/>
    <property type="match status" value="1"/>
</dbReference>
<comment type="caution">
    <text evidence="15">The sequence shown here is derived from an EMBL/GenBank/DDBJ whole genome shotgun (WGS) entry which is preliminary data.</text>
</comment>
<comment type="cofactor">
    <cofactor evidence="13">
        <name>Mg(2+)</name>
        <dbReference type="ChEBI" id="CHEBI:18420"/>
    </cofactor>
    <text evidence="13">Binds 2 Mg(2+) ion per subunit.</text>
</comment>
<feature type="binding site" evidence="13">
    <location>
        <position position="7"/>
    </location>
    <ligand>
        <name>Mg(2+)</name>
        <dbReference type="ChEBI" id="CHEBI:18420"/>
        <label>1</label>
    </ligand>
</feature>
<dbReference type="GO" id="GO:0048476">
    <property type="term" value="C:Holliday junction resolvase complex"/>
    <property type="evidence" value="ECO:0007669"/>
    <property type="project" value="UniProtKB-UniRule"/>
</dbReference>
<evidence type="ECO:0000256" key="10">
    <source>
        <dbReference type="ARBA" id="ARBA00023172"/>
    </source>
</evidence>
<dbReference type="SUPFAM" id="SSF53098">
    <property type="entry name" value="Ribonuclease H-like"/>
    <property type="match status" value="1"/>
</dbReference>
<keyword evidence="3 13" id="KW-0540">Nuclease</keyword>
<dbReference type="NCBIfam" id="TIGR00228">
    <property type="entry name" value="ruvC"/>
    <property type="match status" value="1"/>
</dbReference>
<feature type="binding site" evidence="13">
    <location>
        <position position="67"/>
    </location>
    <ligand>
        <name>Mg(2+)</name>
        <dbReference type="ChEBI" id="CHEBI:18420"/>
        <label>2</label>
    </ligand>
</feature>
<keyword evidence="9 13" id="KW-0238">DNA-binding</keyword>
<evidence type="ECO:0000256" key="6">
    <source>
        <dbReference type="ARBA" id="ARBA00022763"/>
    </source>
</evidence>
<dbReference type="GO" id="GO:0008821">
    <property type="term" value="F:crossover junction DNA endonuclease activity"/>
    <property type="evidence" value="ECO:0007669"/>
    <property type="project" value="UniProtKB-UniRule"/>
</dbReference>
<dbReference type="Gene3D" id="3.30.420.10">
    <property type="entry name" value="Ribonuclease H-like superfamily/Ribonuclease H"/>
    <property type="match status" value="1"/>
</dbReference>
<dbReference type="HAMAP" id="MF_00034">
    <property type="entry name" value="RuvC"/>
    <property type="match status" value="1"/>
</dbReference>
<evidence type="ECO:0000256" key="5">
    <source>
        <dbReference type="ARBA" id="ARBA00022759"/>
    </source>
</evidence>
<keyword evidence="7 13" id="KW-0378">Hydrolase</keyword>
<dbReference type="EMBL" id="MFJR01000014">
    <property type="protein sequence ID" value="OGG26081.1"/>
    <property type="molecule type" value="Genomic_DNA"/>
</dbReference>
<comment type="function">
    <text evidence="13">The RuvA-RuvB-RuvC complex processes Holliday junction (HJ) DNA during genetic recombination and DNA repair. Endonuclease that resolves HJ intermediates. Cleaves cruciform DNA by making single-stranded nicks across the HJ at symmetrical positions within the homologous arms, yielding a 5'-phosphate and a 3'-hydroxyl group; requires a central core of homology in the junction. The consensus cleavage sequence is 5'-(A/T)TT(C/G)-3'. Cleavage occurs on the 3'-side of the TT dinucleotide at the point of strand exchange. HJ branch migration catalyzed by RuvA-RuvB allows RuvC to scan DNA until it finds its consensus sequence, where it cleaves and resolves the cruciform DNA.</text>
</comment>
<dbReference type="EC" id="3.1.21.10" evidence="13 14"/>
<proteinExistence type="inferred from homology"/>
<comment type="subcellular location">
    <subcellularLocation>
        <location evidence="13">Cytoplasm</location>
    </subcellularLocation>
</comment>
<accession>A0A1F6AN20</accession>
<dbReference type="GO" id="GO:0003677">
    <property type="term" value="F:DNA binding"/>
    <property type="evidence" value="ECO:0007669"/>
    <property type="project" value="UniProtKB-KW"/>
</dbReference>
<reference evidence="15 16" key="1">
    <citation type="journal article" date="2016" name="Nat. Commun.">
        <title>Thousands of microbial genomes shed light on interconnected biogeochemical processes in an aquifer system.</title>
        <authorList>
            <person name="Anantharaman K."/>
            <person name="Brown C.T."/>
            <person name="Hug L.A."/>
            <person name="Sharon I."/>
            <person name="Castelle C.J."/>
            <person name="Probst A.J."/>
            <person name="Thomas B.C."/>
            <person name="Singh A."/>
            <person name="Wilkins M.J."/>
            <person name="Karaoz U."/>
            <person name="Brodie E.L."/>
            <person name="Williams K.H."/>
            <person name="Hubbard S.S."/>
            <person name="Banfield J.F."/>
        </authorList>
    </citation>
    <scope>NUCLEOTIDE SEQUENCE [LARGE SCALE GENOMIC DNA]</scope>
</reference>
<keyword evidence="10 13" id="KW-0233">DNA recombination</keyword>
<evidence type="ECO:0000256" key="4">
    <source>
        <dbReference type="ARBA" id="ARBA00022723"/>
    </source>
</evidence>
<evidence type="ECO:0000256" key="1">
    <source>
        <dbReference type="ARBA" id="ARBA00009518"/>
    </source>
</evidence>
<evidence type="ECO:0000256" key="3">
    <source>
        <dbReference type="ARBA" id="ARBA00022722"/>
    </source>
</evidence>
<evidence type="ECO:0000313" key="16">
    <source>
        <dbReference type="Proteomes" id="UP000176609"/>
    </source>
</evidence>
<gene>
    <name evidence="13" type="primary">ruvC</name>
    <name evidence="15" type="ORF">A2960_05635</name>
</gene>
<dbReference type="InterPro" id="IPR020563">
    <property type="entry name" value="X-over_junc_endoDNase_Mg_BS"/>
</dbReference>
<keyword evidence="6 13" id="KW-0227">DNA damage</keyword>
<evidence type="ECO:0000256" key="12">
    <source>
        <dbReference type="ARBA" id="ARBA00029354"/>
    </source>
</evidence>
<feature type="active site" evidence="13">
    <location>
        <position position="7"/>
    </location>
</feature>
<dbReference type="InterPro" id="IPR002176">
    <property type="entry name" value="X-over_junc_endoDNase_RuvC"/>
</dbReference>
<feature type="active site" evidence="13">
    <location>
        <position position="67"/>
    </location>
</feature>
<dbReference type="InterPro" id="IPR036397">
    <property type="entry name" value="RNaseH_sf"/>
</dbReference>
<keyword evidence="4 13" id="KW-0479">Metal-binding</keyword>
<dbReference type="NCBIfam" id="NF000711">
    <property type="entry name" value="PRK00039.2-1"/>
    <property type="match status" value="1"/>
</dbReference>
<comment type="similarity">
    <text evidence="1 13">Belongs to the RuvC family.</text>
</comment>
<keyword evidence="5 13" id="KW-0255">Endonuclease</keyword>
<evidence type="ECO:0000256" key="9">
    <source>
        <dbReference type="ARBA" id="ARBA00023125"/>
    </source>
</evidence>
<dbReference type="GO" id="GO:0006281">
    <property type="term" value="P:DNA repair"/>
    <property type="evidence" value="ECO:0007669"/>
    <property type="project" value="UniProtKB-UniRule"/>
</dbReference>
<keyword evidence="11 13" id="KW-0234">DNA repair</keyword>
<dbReference type="FunFam" id="3.30.420.10:FF:000002">
    <property type="entry name" value="Crossover junction endodeoxyribonuclease RuvC"/>
    <property type="match status" value="1"/>
</dbReference>
<dbReference type="Pfam" id="PF02075">
    <property type="entry name" value="RuvC"/>
    <property type="match status" value="1"/>
</dbReference>
<name>A0A1F6AN20_9BACT</name>
<keyword evidence="2 13" id="KW-0963">Cytoplasm</keyword>